<evidence type="ECO:0000256" key="1">
    <source>
        <dbReference type="ARBA" id="ARBA00022516"/>
    </source>
</evidence>
<dbReference type="OrthoDB" id="27922at2157"/>
<dbReference type="Pfam" id="PF22578">
    <property type="entry name" value="GGR_cat"/>
    <property type="match status" value="1"/>
</dbReference>
<evidence type="ECO:0000259" key="8">
    <source>
        <dbReference type="Pfam" id="PF22578"/>
    </source>
</evidence>
<evidence type="ECO:0000256" key="4">
    <source>
        <dbReference type="ARBA" id="ARBA00023002"/>
    </source>
</evidence>
<dbReference type="Proteomes" id="UP000195137">
    <property type="component" value="Unassembled WGS sequence"/>
</dbReference>
<sequence>MSIYDLIVVGASPAGLQTAIVAAENDLNVLIIEKRSDFSVDPGPADTSFYGFFKKMGFEPKEKYIMHHLDGMRITSALGTTIEINTPGFSIDREKFDKHYLNKSIDCGATAQLGKRVKKIDINNKVSIGMEDGETYNSKLVVISSGTRDKLIEKIGLNTMRYPKDLAKSIQLEMKNVDIPESHFHYYIGKKISPGWKATISPKGDGKASIGSFVRNTDPQKYIDRFLDREMFKDAEIIRKQKGEDQIITIPSQLVGERVMVAGGAGGQAGIPFAMAAGRLAGNVAVRALNQNNLRKESLMEYQDRWRKKYLKYYRLARFSLKTIEKMNDQEIEEVMKALKPINLTKHLQNNRWLTTTGLSIGTKALINNPYLLKHTKKLI</sequence>
<keyword evidence="4" id="KW-0560">Oxidoreductase</keyword>
<keyword evidence="2" id="KW-0285">Flavoprotein</keyword>
<evidence type="ECO:0000256" key="7">
    <source>
        <dbReference type="ARBA" id="ARBA00023264"/>
    </source>
</evidence>
<dbReference type="AlphaFoldDB" id="A0A1Y3GFW6"/>
<evidence type="ECO:0000256" key="2">
    <source>
        <dbReference type="ARBA" id="ARBA00022630"/>
    </source>
</evidence>
<dbReference type="InterPro" id="IPR036188">
    <property type="entry name" value="FAD/NAD-bd_sf"/>
</dbReference>
<dbReference type="InterPro" id="IPR050407">
    <property type="entry name" value="Geranylgeranyl_reductase"/>
</dbReference>
<dbReference type="PANTHER" id="PTHR42685:SF18">
    <property type="entry name" value="DIGERANYLGERANYLGLYCEROPHOSPHOLIPID REDUCTASE"/>
    <property type="match status" value="1"/>
</dbReference>
<dbReference type="EMBL" id="MRZU01000003">
    <property type="protein sequence ID" value="OUJ19094.1"/>
    <property type="molecule type" value="Genomic_DNA"/>
</dbReference>
<dbReference type="PANTHER" id="PTHR42685">
    <property type="entry name" value="GERANYLGERANYL DIPHOSPHATE REDUCTASE"/>
    <property type="match status" value="1"/>
</dbReference>
<dbReference type="SMR" id="A0A1Y3GFW6"/>
<keyword evidence="5" id="KW-0443">Lipid metabolism</keyword>
<gene>
    <name evidence="9" type="ORF">AMET1_0746</name>
</gene>
<dbReference type="RefSeq" id="WP_086637134.1">
    <property type="nucleotide sequence ID" value="NZ_MRZU01000003.1"/>
</dbReference>
<evidence type="ECO:0000313" key="9">
    <source>
        <dbReference type="EMBL" id="OUJ19094.1"/>
    </source>
</evidence>
<dbReference type="SUPFAM" id="SSF51905">
    <property type="entry name" value="FAD/NAD(P)-binding domain"/>
    <property type="match status" value="1"/>
</dbReference>
<evidence type="ECO:0000313" key="10">
    <source>
        <dbReference type="Proteomes" id="UP000195137"/>
    </source>
</evidence>
<keyword evidence="1" id="KW-0444">Lipid biosynthesis</keyword>
<accession>A0A1Y3GFW6</accession>
<proteinExistence type="predicted"/>
<dbReference type="PRINTS" id="PR00368">
    <property type="entry name" value="FADPNR"/>
</dbReference>
<feature type="domain" description="Digeranylgeranylglycerophospholipid reductase catalytic" evidence="8">
    <location>
        <begin position="165"/>
        <end position="242"/>
    </location>
</feature>
<dbReference type="Pfam" id="PF05834">
    <property type="entry name" value="Lycopene_cycl"/>
    <property type="match status" value="1"/>
</dbReference>
<organism evidence="9 10">
    <name type="scientific">Methanonatronarchaeum thermophilum</name>
    <dbReference type="NCBI Taxonomy" id="1927129"/>
    <lineage>
        <taxon>Archaea</taxon>
        <taxon>Methanobacteriati</taxon>
        <taxon>Methanobacteriota</taxon>
        <taxon>Methanonatronarchaeia</taxon>
        <taxon>Methanonatronarchaeales</taxon>
        <taxon>Methanonatronarchaeaceae</taxon>
        <taxon>Methanonatronarchaeum</taxon>
    </lineage>
</organism>
<evidence type="ECO:0000256" key="3">
    <source>
        <dbReference type="ARBA" id="ARBA00022827"/>
    </source>
</evidence>
<protein>
    <submittedName>
        <fullName evidence="9">Geranylgeranyl reductase flavoprotein</fullName>
    </submittedName>
</protein>
<evidence type="ECO:0000256" key="6">
    <source>
        <dbReference type="ARBA" id="ARBA00023209"/>
    </source>
</evidence>
<dbReference type="GO" id="GO:0008654">
    <property type="term" value="P:phospholipid biosynthetic process"/>
    <property type="evidence" value="ECO:0007669"/>
    <property type="project" value="UniProtKB-KW"/>
</dbReference>
<dbReference type="GO" id="GO:0016491">
    <property type="term" value="F:oxidoreductase activity"/>
    <property type="evidence" value="ECO:0007669"/>
    <property type="project" value="UniProtKB-KW"/>
</dbReference>
<evidence type="ECO:0000256" key="5">
    <source>
        <dbReference type="ARBA" id="ARBA00023098"/>
    </source>
</evidence>
<dbReference type="Gene3D" id="3.50.50.60">
    <property type="entry name" value="FAD/NAD(P)-binding domain"/>
    <property type="match status" value="1"/>
</dbReference>
<comment type="caution">
    <text evidence="9">The sequence shown here is derived from an EMBL/GenBank/DDBJ whole genome shotgun (WGS) entry which is preliminary data.</text>
</comment>
<keyword evidence="3" id="KW-0274">FAD</keyword>
<keyword evidence="10" id="KW-1185">Reference proteome</keyword>
<dbReference type="InterPro" id="IPR054715">
    <property type="entry name" value="GGR_cat"/>
</dbReference>
<keyword evidence="6" id="KW-0594">Phospholipid biosynthesis</keyword>
<keyword evidence="7" id="KW-1208">Phospholipid metabolism</keyword>
<reference evidence="9 10" key="1">
    <citation type="submission" date="2016-12" db="EMBL/GenBank/DDBJ databases">
        <title>Discovery of methanogenic haloarchaea.</title>
        <authorList>
            <person name="Sorokin D.Y."/>
            <person name="Makarova K.S."/>
            <person name="Abbas B."/>
            <person name="Ferrer M."/>
            <person name="Golyshin P.N."/>
        </authorList>
    </citation>
    <scope>NUCLEOTIDE SEQUENCE [LARGE SCALE GENOMIC DNA]</scope>
    <source>
        <strain evidence="9">AMET1</strain>
    </source>
</reference>
<name>A0A1Y3GFW6_9EURY</name>